<organism evidence="8 9">
    <name type="scientific">Oceanococcus atlanticus</name>
    <dbReference type="NCBI Taxonomy" id="1317117"/>
    <lineage>
        <taxon>Bacteria</taxon>
        <taxon>Pseudomonadati</taxon>
        <taxon>Pseudomonadota</taxon>
        <taxon>Gammaproteobacteria</taxon>
        <taxon>Chromatiales</taxon>
        <taxon>Oceanococcaceae</taxon>
        <taxon>Oceanococcus</taxon>
    </lineage>
</organism>
<evidence type="ECO:0000313" key="8">
    <source>
        <dbReference type="EMBL" id="ORE88674.1"/>
    </source>
</evidence>
<dbReference type="GO" id="GO:0044781">
    <property type="term" value="P:bacterial-type flagellum organization"/>
    <property type="evidence" value="ECO:0007669"/>
    <property type="project" value="UniProtKB-UniRule"/>
</dbReference>
<dbReference type="Gene3D" id="2.60.40.4070">
    <property type="match status" value="1"/>
</dbReference>
<dbReference type="AlphaFoldDB" id="A0A1Y1SG86"/>
<dbReference type="InterPro" id="IPR025965">
    <property type="entry name" value="FlgD/Vpr_Ig-like"/>
</dbReference>
<dbReference type="Gene3D" id="2.30.30.910">
    <property type="match status" value="1"/>
</dbReference>
<feature type="domain" description="FlgD/Vpr Ig-like" evidence="6">
    <location>
        <begin position="97"/>
        <end position="170"/>
    </location>
</feature>
<keyword evidence="8" id="KW-0969">Cilium</keyword>
<keyword evidence="8" id="KW-0966">Cell projection</keyword>
<dbReference type="InterPro" id="IPR025963">
    <property type="entry name" value="FLgD_Tudor"/>
</dbReference>
<gene>
    <name evidence="8" type="ORF">ATO7_02325</name>
</gene>
<keyword evidence="9" id="KW-1185">Reference proteome</keyword>
<keyword evidence="8" id="KW-0282">Flagellum</keyword>
<dbReference type="Pfam" id="PF13860">
    <property type="entry name" value="FlgD_ig"/>
    <property type="match status" value="1"/>
</dbReference>
<evidence type="ECO:0000259" key="6">
    <source>
        <dbReference type="Pfam" id="PF13860"/>
    </source>
</evidence>
<protein>
    <recommendedName>
        <fullName evidence="2 5">Basal-body rod modification protein FlgD</fullName>
    </recommendedName>
</protein>
<evidence type="ECO:0000256" key="1">
    <source>
        <dbReference type="ARBA" id="ARBA00010577"/>
    </source>
</evidence>
<dbReference type="EMBL" id="AQQV01000001">
    <property type="protein sequence ID" value="ORE88674.1"/>
    <property type="molecule type" value="Genomic_DNA"/>
</dbReference>
<evidence type="ECO:0000256" key="2">
    <source>
        <dbReference type="ARBA" id="ARBA00016013"/>
    </source>
</evidence>
<proteinExistence type="inferred from homology"/>
<dbReference type="Pfam" id="PF03963">
    <property type="entry name" value="FlgD"/>
    <property type="match status" value="1"/>
</dbReference>
<keyword evidence="3 5" id="KW-1005">Bacterial flagellum biogenesis</keyword>
<reference evidence="8 9" key="1">
    <citation type="submission" date="2013-04" db="EMBL/GenBank/DDBJ databases">
        <title>Oceanococcus atlanticus 22II-S10r2 Genome Sequencing.</title>
        <authorList>
            <person name="Lai Q."/>
            <person name="Li G."/>
            <person name="Shao Z."/>
        </authorList>
    </citation>
    <scope>NUCLEOTIDE SEQUENCE [LARGE SCALE GENOMIC DNA]</scope>
    <source>
        <strain evidence="8 9">22II-S10r2</strain>
    </source>
</reference>
<dbReference type="RefSeq" id="WP_083559299.1">
    <property type="nucleotide sequence ID" value="NZ_AQQV01000001.1"/>
</dbReference>
<evidence type="ECO:0000259" key="7">
    <source>
        <dbReference type="Pfam" id="PF13861"/>
    </source>
</evidence>
<evidence type="ECO:0000313" key="9">
    <source>
        <dbReference type="Proteomes" id="UP000192342"/>
    </source>
</evidence>
<comment type="function">
    <text evidence="4 5">Required for flagellar hook formation. May act as a scaffolding protein.</text>
</comment>
<dbReference type="InterPro" id="IPR005648">
    <property type="entry name" value="FlgD"/>
</dbReference>
<comment type="caution">
    <text evidence="8">The sequence shown here is derived from an EMBL/GenBank/DDBJ whole genome shotgun (WGS) entry which is preliminary data.</text>
</comment>
<evidence type="ECO:0000256" key="4">
    <source>
        <dbReference type="ARBA" id="ARBA00024746"/>
    </source>
</evidence>
<evidence type="ECO:0000256" key="5">
    <source>
        <dbReference type="RuleBase" id="RU362076"/>
    </source>
</evidence>
<feature type="domain" description="FlgD Tudor-like" evidence="7">
    <location>
        <begin position="78"/>
        <end position="210"/>
    </location>
</feature>
<comment type="similarity">
    <text evidence="1 5">Belongs to the FlgD family.</text>
</comment>
<evidence type="ECO:0000256" key="3">
    <source>
        <dbReference type="ARBA" id="ARBA00022795"/>
    </source>
</evidence>
<accession>A0A1Y1SG86</accession>
<dbReference type="OrthoDB" id="9785233at2"/>
<dbReference type="STRING" id="1317117.ATO7_02325"/>
<dbReference type="Proteomes" id="UP000192342">
    <property type="component" value="Unassembled WGS sequence"/>
</dbReference>
<name>A0A1Y1SG86_9GAMM</name>
<sequence length="213" mass="22347">MQVTDSTSSAALAATPKSSQLGQEDFLTLMITQFQNQDPFKPMENGDFLAQMAQFSTVSGLQELNDRFDTLAASISGDQALQAASLIGREILVSGDVVSLDAEGQSVDLAVVTQGAGEVIVDVKDDSGQLVRTLSLQADAAGNQRLSWDGQNTQGEPVEAGLYQFEARMNGGDAIGVLLAGRVDSVGLGGSDGTRLRTEQLGEVSMSAVRALY</sequence>
<dbReference type="Pfam" id="PF13861">
    <property type="entry name" value="FLgD_tudor"/>
    <property type="match status" value="1"/>
</dbReference>